<feature type="compositionally biased region" description="Polar residues" evidence="1">
    <location>
        <begin position="81"/>
        <end position="97"/>
    </location>
</feature>
<keyword evidence="3" id="KW-1185">Reference proteome</keyword>
<dbReference type="RefSeq" id="XP_047769786.1">
    <property type="nucleotide sequence ID" value="XM_047913802.1"/>
</dbReference>
<accession>A0A9Q8UWW6</accession>
<dbReference type="EMBL" id="CP090176">
    <property type="protein sequence ID" value="UJO25420.1"/>
    <property type="molecule type" value="Genomic_DNA"/>
</dbReference>
<gene>
    <name evidence="2" type="ORF">CLAFUR5_14654</name>
</gene>
<evidence type="ECO:0000313" key="3">
    <source>
        <dbReference type="Proteomes" id="UP000756132"/>
    </source>
</evidence>
<evidence type="ECO:0000256" key="1">
    <source>
        <dbReference type="SAM" id="MobiDB-lite"/>
    </source>
</evidence>
<evidence type="ECO:0000313" key="2">
    <source>
        <dbReference type="EMBL" id="UJO25420.1"/>
    </source>
</evidence>
<dbReference type="GeneID" id="71994532"/>
<feature type="region of interest" description="Disordered" evidence="1">
    <location>
        <begin position="78"/>
        <end position="113"/>
    </location>
</feature>
<reference evidence="2" key="1">
    <citation type="submission" date="2021-12" db="EMBL/GenBank/DDBJ databases">
        <authorList>
            <person name="Zaccaron A."/>
            <person name="Stergiopoulos I."/>
        </authorList>
    </citation>
    <scope>NUCLEOTIDE SEQUENCE</scope>
    <source>
        <strain evidence="2">Race5_Kim</strain>
    </source>
</reference>
<sequence length="297" mass="33335">MTHYLTLGVWHMARHEFGVLQDSYRFGRVKGDTRLWKRMEQVIATSYITPTLPGESRVIRTDGGDCLLQTDSPRRVASFRYGSTSPSPTHANHSNTRPAAHSPPVPTETELKRTPRQITFTITVDLSPAAELEAHNLDGDMASTEIDIAGLRHFRRRWQHARHTGSGIRAVALLNIDTDEWIRLIAAVWSLLPRSTLSHISRFEQDPFWSLQLLDAYGLFGPEGCNDVTFLDCLQQCMPQICNTAEDALDLLQQARSARWRVQGQGDVREWALADVFAAVRLAREATMLGSAARTSS</sequence>
<dbReference type="Proteomes" id="UP000756132">
    <property type="component" value="Chromosome 14"/>
</dbReference>
<organism evidence="2 3">
    <name type="scientific">Passalora fulva</name>
    <name type="common">Tomato leaf mold</name>
    <name type="synonym">Cladosporium fulvum</name>
    <dbReference type="NCBI Taxonomy" id="5499"/>
    <lineage>
        <taxon>Eukaryota</taxon>
        <taxon>Fungi</taxon>
        <taxon>Dikarya</taxon>
        <taxon>Ascomycota</taxon>
        <taxon>Pezizomycotina</taxon>
        <taxon>Dothideomycetes</taxon>
        <taxon>Dothideomycetidae</taxon>
        <taxon>Mycosphaerellales</taxon>
        <taxon>Mycosphaerellaceae</taxon>
        <taxon>Fulvia</taxon>
    </lineage>
</organism>
<proteinExistence type="predicted"/>
<dbReference type="AlphaFoldDB" id="A0A9Q8UWW6"/>
<dbReference type="KEGG" id="ffu:CLAFUR5_14654"/>
<name>A0A9Q8UWW6_PASFU</name>
<reference evidence="2" key="2">
    <citation type="journal article" date="2022" name="Microb. Genom.">
        <title>A chromosome-scale genome assembly of the tomato pathogen Cladosporium fulvum reveals a compartmentalized genome architecture and the presence of a dispensable chromosome.</title>
        <authorList>
            <person name="Zaccaron A.Z."/>
            <person name="Chen L.H."/>
            <person name="Samaras A."/>
            <person name="Stergiopoulos I."/>
        </authorList>
    </citation>
    <scope>NUCLEOTIDE SEQUENCE</scope>
    <source>
        <strain evidence="2">Race5_Kim</strain>
    </source>
</reference>
<protein>
    <submittedName>
        <fullName evidence="2">Uncharacterized protein</fullName>
    </submittedName>
</protein>